<name>A0A8X7CDB8_9ARAC</name>
<keyword evidence="2" id="KW-1185">Reference proteome</keyword>
<gene>
    <name evidence="1" type="ORF">TNIN_220631</name>
</gene>
<comment type="caution">
    <text evidence="1">The sequence shown here is derived from an EMBL/GenBank/DDBJ whole genome shotgun (WGS) entry which is preliminary data.</text>
</comment>
<accession>A0A8X7CDB8</accession>
<dbReference type="PANTHER" id="PTHR11439">
    <property type="entry name" value="GAG-POL-RELATED RETROTRANSPOSON"/>
    <property type="match status" value="1"/>
</dbReference>
<protein>
    <submittedName>
        <fullName evidence="1">Putative polyprotein</fullName>
    </submittedName>
</protein>
<evidence type="ECO:0000313" key="1">
    <source>
        <dbReference type="EMBL" id="GFY62150.1"/>
    </source>
</evidence>
<organism evidence="1 2">
    <name type="scientific">Trichonephila inaurata madagascariensis</name>
    <dbReference type="NCBI Taxonomy" id="2747483"/>
    <lineage>
        <taxon>Eukaryota</taxon>
        <taxon>Metazoa</taxon>
        <taxon>Ecdysozoa</taxon>
        <taxon>Arthropoda</taxon>
        <taxon>Chelicerata</taxon>
        <taxon>Arachnida</taxon>
        <taxon>Araneae</taxon>
        <taxon>Araneomorphae</taxon>
        <taxon>Entelegynae</taxon>
        <taxon>Araneoidea</taxon>
        <taxon>Nephilidae</taxon>
        <taxon>Trichonephila</taxon>
        <taxon>Trichonephila inaurata</taxon>
    </lineage>
</organism>
<dbReference type="EMBL" id="BMAV01014087">
    <property type="protein sequence ID" value="GFY62150.1"/>
    <property type="molecule type" value="Genomic_DNA"/>
</dbReference>
<dbReference type="AlphaFoldDB" id="A0A8X7CDB8"/>
<evidence type="ECO:0000313" key="2">
    <source>
        <dbReference type="Proteomes" id="UP000886998"/>
    </source>
</evidence>
<reference evidence="1" key="1">
    <citation type="submission" date="2020-08" db="EMBL/GenBank/DDBJ databases">
        <title>Multicomponent nature underlies the extraordinary mechanical properties of spider dragline silk.</title>
        <authorList>
            <person name="Kono N."/>
            <person name="Nakamura H."/>
            <person name="Mori M."/>
            <person name="Yoshida Y."/>
            <person name="Ohtoshi R."/>
            <person name="Malay A.D."/>
            <person name="Moran D.A.P."/>
            <person name="Tomita M."/>
            <person name="Numata K."/>
            <person name="Arakawa K."/>
        </authorList>
    </citation>
    <scope>NUCLEOTIDE SEQUENCE</scope>
</reference>
<dbReference type="CDD" id="cd09272">
    <property type="entry name" value="RNase_HI_RT_Ty1"/>
    <property type="match status" value="1"/>
</dbReference>
<dbReference type="PANTHER" id="PTHR11439:SF463">
    <property type="entry name" value="REVERSE TRANSCRIPTASE TY1_COPIA-TYPE DOMAIN-CONTAINING PROTEIN"/>
    <property type="match status" value="1"/>
</dbReference>
<sequence>MLKDCRLQKSETKNSSFLRRQVVGACMYLMIKTRSNLAYSVGFLSRSLENPSEEDIVRVRVFRYIAGSVGYGITYHATETKSELHCYNDSDFGECTKTCRSNSGYVMIYAGGTISHCPVKGKLLLPLQQLKLFIAASEAAKEAIWLCRLIQDIMNLREIPILQVDNKAAVKLSHNPKYHRRTKHIEIKHFKAV</sequence>
<proteinExistence type="predicted"/>
<dbReference type="Proteomes" id="UP000886998">
    <property type="component" value="Unassembled WGS sequence"/>
</dbReference>
<dbReference type="OrthoDB" id="413361at2759"/>